<proteinExistence type="predicted"/>
<accession>A0A7T7I627</accession>
<evidence type="ECO:0008006" key="4">
    <source>
        <dbReference type="Google" id="ProtNLM"/>
    </source>
</evidence>
<protein>
    <recommendedName>
        <fullName evidence="4">Lipoprotein</fullName>
    </recommendedName>
</protein>
<feature type="region of interest" description="Disordered" evidence="1">
    <location>
        <begin position="88"/>
        <end position="107"/>
    </location>
</feature>
<name>A0A7T7I627_9ACTN</name>
<dbReference type="KEGG" id="slf:JEQ17_20965"/>
<dbReference type="EMBL" id="CP066831">
    <property type="protein sequence ID" value="QQM41679.1"/>
    <property type="molecule type" value="Genomic_DNA"/>
</dbReference>
<organism evidence="2 3">
    <name type="scientific">Streptomyces liliifuscus</name>
    <dbReference type="NCBI Taxonomy" id="2797636"/>
    <lineage>
        <taxon>Bacteria</taxon>
        <taxon>Bacillati</taxon>
        <taxon>Actinomycetota</taxon>
        <taxon>Actinomycetes</taxon>
        <taxon>Kitasatosporales</taxon>
        <taxon>Streptomycetaceae</taxon>
        <taxon>Streptomyces</taxon>
    </lineage>
</organism>
<evidence type="ECO:0000313" key="3">
    <source>
        <dbReference type="Proteomes" id="UP000595636"/>
    </source>
</evidence>
<dbReference type="RefSeq" id="WP_200396667.1">
    <property type="nucleotide sequence ID" value="NZ_CP066831.1"/>
</dbReference>
<evidence type="ECO:0000256" key="1">
    <source>
        <dbReference type="SAM" id="MobiDB-lite"/>
    </source>
</evidence>
<reference evidence="2 3" key="1">
    <citation type="submission" date="2020-12" db="EMBL/GenBank/DDBJ databases">
        <title>A novel species.</title>
        <authorList>
            <person name="Li K."/>
        </authorList>
    </citation>
    <scope>NUCLEOTIDE SEQUENCE [LARGE SCALE GENOMIC DNA]</scope>
    <source>
        <strain evidence="2 3">ZYC-3</strain>
    </source>
</reference>
<dbReference type="PROSITE" id="PS51257">
    <property type="entry name" value="PROKAR_LIPOPROTEIN"/>
    <property type="match status" value="1"/>
</dbReference>
<keyword evidence="3" id="KW-1185">Reference proteome</keyword>
<gene>
    <name evidence="2" type="ORF">JEQ17_20965</name>
</gene>
<evidence type="ECO:0000313" key="2">
    <source>
        <dbReference type="EMBL" id="QQM41679.1"/>
    </source>
</evidence>
<dbReference type="Proteomes" id="UP000595636">
    <property type="component" value="Chromosome"/>
</dbReference>
<dbReference type="AlphaFoldDB" id="A0A7T7I627"/>
<sequence>MTFPKGTLWVAALVGGVVLSGCSSDGSSDVQRTEQETAKAYISALNDQNVTSLVGLAPSGHEGTEQEARDIIAEHGGRGLKIKSMDVSHDVGPDEASTQVSGTDRQGKKFSTYIQMSREKDTWVVVLGQASGFDQSGKSPASTDPAAG</sequence>